<keyword evidence="3 8" id="KW-1134">Transmembrane beta strand</keyword>
<dbReference type="InterPro" id="IPR032508">
    <property type="entry name" value="FecR_C"/>
</dbReference>
<dbReference type="FunFam" id="2.60.40.1120:FF:000003">
    <property type="entry name" value="Outer membrane protein Omp121"/>
    <property type="match status" value="1"/>
</dbReference>
<dbReference type="Proteomes" id="UP000002774">
    <property type="component" value="Chromosome"/>
</dbReference>
<dbReference type="EMBL" id="CM001403">
    <property type="protein sequence ID" value="EHQ25014.1"/>
    <property type="molecule type" value="Genomic_DNA"/>
</dbReference>
<reference evidence="13" key="1">
    <citation type="submission" date="2011-09" db="EMBL/GenBank/DDBJ databases">
        <title>The permanent draft genome of Mucilaginibacter paludis DSM 18603.</title>
        <authorList>
            <consortium name="US DOE Joint Genome Institute (JGI-PGF)"/>
            <person name="Lucas S."/>
            <person name="Han J."/>
            <person name="Lapidus A."/>
            <person name="Bruce D."/>
            <person name="Goodwin L."/>
            <person name="Pitluck S."/>
            <person name="Peters L."/>
            <person name="Kyrpides N."/>
            <person name="Mavromatis K."/>
            <person name="Ivanova N."/>
            <person name="Mikhailova N."/>
            <person name="Held B."/>
            <person name="Detter J.C."/>
            <person name="Tapia R."/>
            <person name="Han C."/>
            <person name="Land M."/>
            <person name="Hauser L."/>
            <person name="Markowitz V."/>
            <person name="Cheng J.-F."/>
            <person name="Hugenholtz P."/>
            <person name="Woyke T."/>
            <person name="Wu D."/>
            <person name="Tindall B."/>
            <person name="Brambilla E."/>
            <person name="Klenk H.-P."/>
            <person name="Eisen J.A."/>
        </authorList>
    </citation>
    <scope>NUCLEOTIDE SEQUENCE [LARGE SCALE GENOMIC DNA]</scope>
    <source>
        <strain evidence="13">DSM 18603</strain>
    </source>
</reference>
<dbReference type="Pfam" id="PF07715">
    <property type="entry name" value="Plug"/>
    <property type="match status" value="1"/>
</dbReference>
<dbReference type="SUPFAM" id="SSF56935">
    <property type="entry name" value="Porins"/>
    <property type="match status" value="1"/>
</dbReference>
<feature type="domain" description="TonB-dependent receptor plug" evidence="11">
    <location>
        <begin position="231"/>
        <end position="337"/>
    </location>
</feature>
<organism evidence="13 14">
    <name type="scientific">Mucilaginibacter paludis DSM 18603</name>
    <dbReference type="NCBI Taxonomy" id="714943"/>
    <lineage>
        <taxon>Bacteria</taxon>
        <taxon>Pseudomonadati</taxon>
        <taxon>Bacteroidota</taxon>
        <taxon>Sphingobacteriia</taxon>
        <taxon>Sphingobacteriales</taxon>
        <taxon>Sphingobacteriaceae</taxon>
        <taxon>Mucilaginibacter</taxon>
    </lineage>
</organism>
<dbReference type="Gene3D" id="2.170.130.10">
    <property type="entry name" value="TonB-dependent receptor, plug domain"/>
    <property type="match status" value="1"/>
</dbReference>
<keyword evidence="6 8" id="KW-0472">Membrane</keyword>
<keyword evidence="4 8" id="KW-0812">Transmembrane</keyword>
<evidence type="ECO:0000259" key="12">
    <source>
        <dbReference type="Pfam" id="PF16344"/>
    </source>
</evidence>
<dbReference type="Gene3D" id="2.40.170.20">
    <property type="entry name" value="TonB-dependent receptor, beta-barrel domain"/>
    <property type="match status" value="1"/>
</dbReference>
<keyword evidence="14" id="KW-1185">Reference proteome</keyword>
<proteinExistence type="inferred from homology"/>
<comment type="similarity">
    <text evidence="8 9">Belongs to the TonB-dependent receptor family.</text>
</comment>
<dbReference type="InterPro" id="IPR023996">
    <property type="entry name" value="TonB-dep_OMP_SusC/RagA"/>
</dbReference>
<evidence type="ECO:0000256" key="1">
    <source>
        <dbReference type="ARBA" id="ARBA00004571"/>
    </source>
</evidence>
<dbReference type="STRING" id="714943.Mucpa_0833"/>
<dbReference type="Gene3D" id="2.60.40.1120">
    <property type="entry name" value="Carboxypeptidase-like, regulatory domain"/>
    <property type="match status" value="1"/>
</dbReference>
<dbReference type="eggNOG" id="COG4206">
    <property type="taxonomic scope" value="Bacteria"/>
</dbReference>
<name>H1YA30_9SPHI</name>
<evidence type="ECO:0000259" key="10">
    <source>
        <dbReference type="Pfam" id="PF00593"/>
    </source>
</evidence>
<dbReference type="InterPro" id="IPR012910">
    <property type="entry name" value="Plug_dom"/>
</dbReference>
<evidence type="ECO:0000256" key="3">
    <source>
        <dbReference type="ARBA" id="ARBA00022452"/>
    </source>
</evidence>
<evidence type="ECO:0000256" key="9">
    <source>
        <dbReference type="RuleBase" id="RU003357"/>
    </source>
</evidence>
<keyword evidence="5 9" id="KW-0798">TonB box</keyword>
<dbReference type="FunFam" id="2.170.130.10:FF:000008">
    <property type="entry name" value="SusC/RagA family TonB-linked outer membrane protein"/>
    <property type="match status" value="1"/>
</dbReference>
<gene>
    <name evidence="13" type="ORF">Mucpa_0833</name>
</gene>
<dbReference type="InterPro" id="IPR036942">
    <property type="entry name" value="Beta-barrel_TonB_sf"/>
</dbReference>
<dbReference type="NCBIfam" id="TIGR04057">
    <property type="entry name" value="SusC_RagA_signa"/>
    <property type="match status" value="1"/>
</dbReference>
<sequence>MNFCLLHSHFWYKIMRITFSQLLFIMLMTGITYSKPTAAQGVLSKKVSLAVQNKTLSDVLTLLAKTHQVEFIYNQDVIATSDKITVSFNNENLKQVLDKLLTRYHINYQVFKGKVILMDAQPAESTVTPAVETPTAAQNIEVKGKVVDEKNETLIGVSVTVKGTTKGTITDVNGNFKLTVASPGDILVFKYIGYVTVEIPASGASPLTVKMTADSKSLNEVIVLGYGTKKKSDVTGSVASLNSDEIIKSKAPNAQEAIQGRLPGVDVKRSSGKPGADMTIEIRGVNSIYGNTQPLYVVDGIPVASINDINPSDIERMDVLKDASSTAIFGSRGANGVVIVTTKKGTRGQTKVNYDGYVGVVNAYNLPRMMTGPEFVTYAREFYSTLGASLTPQVNYTDAQIFSPTELSNINSGNYTNWVNLIKQNGLQTNHNLSITGGDEKTVYFLSAGFQNYEGATKVEDTKKYTLKVGLDKTINDWFKVGASMYGTYADYNLGSGEVFRSAYRLRPTGSAYNADGSNRFFAYETESQITNPLFDLENDIRITQYVRMLPNLYAEIGLLKGLKFRSSFTPDITFQRAGTYADQFSKTGAGTKPSSATNSSNHIFNYTLDNVLTYNKTLNDNNKFDLTAGSSLNYYQTDNNLISVSGLPYRSLWYNVASATAVTINGTTIQPSTTVSSSYTKQTISSFFFRANYTFKNRYLLTVTGRADGNSIFADGHKWGFFPSAALGWIASEEDFIKNISAINFLKFRFSYGRSGNAAVNSSYFYPYVTQSSVTTSYYDFNGATANGSGISALANNDLTWEKTSEYNAGLELNVLKNRIGFTFDYYNKTAKGTLLPQQIPAANGFTTVVSNIGSIRNSGVEIGLNTTNIKSKQFTWTTNINYSKNKNQILDLFGNGANDVGNARFIGQKARVIYNYKVIGVWQTSEAAQAAVYGEKPGQYKIQDTNNDGKITADDRVVLGSDIPDWFGGITNTFNYKAFDLGFTVYTRQGTVQQSTFLDQFMNQDQGRARFNAYQRNYWTPTNPSNTWANNAVETDATRRTAATYQNSSYTKISNITLGYTLPKAAATKIKLNNLRLYATAYNPFIFTKFIGWDPETADLSSFGLQDFRTRTFIIGVNVTL</sequence>
<dbReference type="InterPro" id="IPR023997">
    <property type="entry name" value="TonB-dep_OMP_SusC/RagA_CS"/>
</dbReference>
<evidence type="ECO:0000256" key="7">
    <source>
        <dbReference type="ARBA" id="ARBA00023237"/>
    </source>
</evidence>
<evidence type="ECO:0000256" key="2">
    <source>
        <dbReference type="ARBA" id="ARBA00022448"/>
    </source>
</evidence>
<dbReference type="Pfam" id="PF00593">
    <property type="entry name" value="TonB_dep_Rec_b-barrel"/>
    <property type="match status" value="1"/>
</dbReference>
<evidence type="ECO:0000259" key="11">
    <source>
        <dbReference type="Pfam" id="PF07715"/>
    </source>
</evidence>
<dbReference type="GO" id="GO:0009279">
    <property type="term" value="C:cell outer membrane"/>
    <property type="evidence" value="ECO:0007669"/>
    <property type="project" value="UniProtKB-SubCell"/>
</dbReference>
<evidence type="ECO:0000313" key="13">
    <source>
        <dbReference type="EMBL" id="EHQ25014.1"/>
    </source>
</evidence>
<accession>H1YA30</accession>
<dbReference type="InterPro" id="IPR037066">
    <property type="entry name" value="Plug_dom_sf"/>
</dbReference>
<comment type="subcellular location">
    <subcellularLocation>
        <location evidence="1 8">Cell outer membrane</location>
        <topology evidence="1 8">Multi-pass membrane protein</topology>
    </subcellularLocation>
</comment>
<dbReference type="AlphaFoldDB" id="H1YA30"/>
<protein>
    <submittedName>
        <fullName evidence="13">TonB-dependent receptor plug</fullName>
    </submittedName>
</protein>
<dbReference type="Gene3D" id="3.55.50.30">
    <property type="match status" value="1"/>
</dbReference>
<keyword evidence="13" id="KW-0675">Receptor</keyword>
<evidence type="ECO:0000256" key="5">
    <source>
        <dbReference type="ARBA" id="ARBA00023077"/>
    </source>
</evidence>
<keyword evidence="7 8" id="KW-0998">Cell outer membrane</keyword>
<evidence type="ECO:0000256" key="8">
    <source>
        <dbReference type="PROSITE-ProRule" id="PRU01360"/>
    </source>
</evidence>
<dbReference type="PROSITE" id="PS52016">
    <property type="entry name" value="TONB_DEPENDENT_REC_3"/>
    <property type="match status" value="1"/>
</dbReference>
<dbReference type="NCBIfam" id="TIGR04056">
    <property type="entry name" value="OMP_RagA_SusC"/>
    <property type="match status" value="1"/>
</dbReference>
<feature type="domain" description="TonB-dependent receptor-like beta-barrel" evidence="10">
    <location>
        <begin position="595"/>
        <end position="1085"/>
    </location>
</feature>
<dbReference type="SUPFAM" id="SSF49464">
    <property type="entry name" value="Carboxypeptidase regulatory domain-like"/>
    <property type="match status" value="1"/>
</dbReference>
<dbReference type="Pfam" id="PF16344">
    <property type="entry name" value="FecR_C"/>
    <property type="match status" value="1"/>
</dbReference>
<dbReference type="Pfam" id="PF13715">
    <property type="entry name" value="CarbopepD_reg_2"/>
    <property type="match status" value="1"/>
</dbReference>
<evidence type="ECO:0000256" key="6">
    <source>
        <dbReference type="ARBA" id="ARBA00023136"/>
    </source>
</evidence>
<evidence type="ECO:0000256" key="4">
    <source>
        <dbReference type="ARBA" id="ARBA00022692"/>
    </source>
</evidence>
<dbReference type="InterPro" id="IPR039426">
    <property type="entry name" value="TonB-dep_rcpt-like"/>
</dbReference>
<feature type="domain" description="Protein FecR C-terminal" evidence="12">
    <location>
        <begin position="51"/>
        <end position="116"/>
    </location>
</feature>
<dbReference type="InterPro" id="IPR000531">
    <property type="entry name" value="Beta-barrel_TonB"/>
</dbReference>
<dbReference type="OrthoDB" id="9768177at2"/>
<dbReference type="HOGENOM" id="CLU_004317_0_2_10"/>
<keyword evidence="2 8" id="KW-0813">Transport</keyword>
<dbReference type="InterPro" id="IPR008969">
    <property type="entry name" value="CarboxyPept-like_regulatory"/>
</dbReference>
<evidence type="ECO:0000313" key="14">
    <source>
        <dbReference type="Proteomes" id="UP000002774"/>
    </source>
</evidence>